<keyword evidence="1" id="KW-0863">Zinc-finger</keyword>
<dbReference type="EMBL" id="NAJO01000009">
    <property type="protein sequence ID" value="OQO10308.1"/>
    <property type="molecule type" value="Genomic_DNA"/>
</dbReference>
<dbReference type="InParanoid" id="A0A1V8TGC1"/>
<evidence type="ECO:0000256" key="1">
    <source>
        <dbReference type="PROSITE-ProRule" id="PRU00042"/>
    </source>
</evidence>
<feature type="compositionally biased region" description="Polar residues" evidence="2">
    <location>
        <begin position="61"/>
        <end position="70"/>
    </location>
</feature>
<reference evidence="5" key="1">
    <citation type="submission" date="2017-03" db="EMBL/GenBank/DDBJ databases">
        <title>Genomes of endolithic fungi from Antarctica.</title>
        <authorList>
            <person name="Coleine C."/>
            <person name="Masonjones S."/>
            <person name="Stajich J.E."/>
        </authorList>
    </citation>
    <scope>NUCLEOTIDE SEQUENCE [LARGE SCALE GENOMIC DNA]</scope>
    <source>
        <strain evidence="5">CCFEE 5527</strain>
    </source>
</reference>
<dbReference type="PROSITE" id="PS00028">
    <property type="entry name" value="ZINC_FINGER_C2H2_1"/>
    <property type="match status" value="1"/>
</dbReference>
<organism evidence="4 5">
    <name type="scientific">Cryoendolithus antarcticus</name>
    <dbReference type="NCBI Taxonomy" id="1507870"/>
    <lineage>
        <taxon>Eukaryota</taxon>
        <taxon>Fungi</taxon>
        <taxon>Dikarya</taxon>
        <taxon>Ascomycota</taxon>
        <taxon>Pezizomycotina</taxon>
        <taxon>Dothideomycetes</taxon>
        <taxon>Dothideomycetidae</taxon>
        <taxon>Cladosporiales</taxon>
        <taxon>Cladosporiaceae</taxon>
        <taxon>Cryoendolithus</taxon>
    </lineage>
</organism>
<keyword evidence="1" id="KW-0479">Metal-binding</keyword>
<feature type="domain" description="C2H2-type" evidence="3">
    <location>
        <begin position="101"/>
        <end position="131"/>
    </location>
</feature>
<dbReference type="GO" id="GO:0008270">
    <property type="term" value="F:zinc ion binding"/>
    <property type="evidence" value="ECO:0007669"/>
    <property type="project" value="UniProtKB-KW"/>
</dbReference>
<dbReference type="InterPro" id="IPR036236">
    <property type="entry name" value="Znf_C2H2_sf"/>
</dbReference>
<evidence type="ECO:0000313" key="4">
    <source>
        <dbReference type="EMBL" id="OQO10308.1"/>
    </source>
</evidence>
<dbReference type="Gene3D" id="3.30.160.60">
    <property type="entry name" value="Classic Zinc Finger"/>
    <property type="match status" value="1"/>
</dbReference>
<gene>
    <name evidence="4" type="ORF">B0A48_04666</name>
</gene>
<evidence type="ECO:0000256" key="2">
    <source>
        <dbReference type="SAM" id="MobiDB-lite"/>
    </source>
</evidence>
<dbReference type="PROSITE" id="PS50157">
    <property type="entry name" value="ZINC_FINGER_C2H2_2"/>
    <property type="match status" value="1"/>
</dbReference>
<dbReference type="SMART" id="SM00355">
    <property type="entry name" value="ZnF_C2H2"/>
    <property type="match status" value="4"/>
</dbReference>
<dbReference type="SUPFAM" id="SSF57667">
    <property type="entry name" value="beta-beta-alpha zinc fingers"/>
    <property type="match status" value="1"/>
</dbReference>
<dbReference type="OrthoDB" id="2687452at2759"/>
<dbReference type="Proteomes" id="UP000192596">
    <property type="component" value="Unassembled WGS sequence"/>
</dbReference>
<feature type="region of interest" description="Disordered" evidence="2">
    <location>
        <begin position="60"/>
        <end position="96"/>
    </location>
</feature>
<name>A0A1V8TGC1_9PEZI</name>
<dbReference type="InterPro" id="IPR013087">
    <property type="entry name" value="Znf_C2H2_type"/>
</dbReference>
<evidence type="ECO:0000259" key="3">
    <source>
        <dbReference type="PROSITE" id="PS50157"/>
    </source>
</evidence>
<dbReference type="AlphaFoldDB" id="A0A1V8TGC1"/>
<accession>A0A1V8TGC1</accession>
<comment type="caution">
    <text evidence="4">The sequence shown here is derived from an EMBL/GenBank/DDBJ whole genome shotgun (WGS) entry which is preliminary data.</text>
</comment>
<proteinExistence type="predicted"/>
<sequence length="413" mass="46204">MSAHAPSGTQHTLMHLERDDWVGRLVLAREMGLMVPEALPETAQREERALNLIMEEVHASGSKSDGQLSQGAEAVACSSESERSGPVSPLASPPGQAGTRFLCTEFKCDRSFSRKSDLSRHKVSFHERAKRFACPAIGCFKKHAAPTFTRGDKLAAHIRTVHHQPGASFRCFGRDCQSQDNLSLPELAVHLDIIDGAQVKLPSGQHPRWLRRSRHETSDISIAVAIHNARLWRRCRIWSCSVSKFGHEYVDHLKTHSLDELQAASEQLASEGIEFIAADFLTPPGTDADAQPYTLIPAKCPLGSCQARPECEKTFAKHILSEHLLQQDPAIKEHFLTGFVDNLSWRKPHMRHPNGGTLSSGVCRKCGLEDWRHFQSFFRPLQDVIAGLEPYRVLLLHLCPDLAVHQIYDYLRD</sequence>
<protein>
    <recommendedName>
        <fullName evidence="3">C2H2-type domain-containing protein</fullName>
    </recommendedName>
</protein>
<keyword evidence="5" id="KW-1185">Reference proteome</keyword>
<evidence type="ECO:0000313" key="5">
    <source>
        <dbReference type="Proteomes" id="UP000192596"/>
    </source>
</evidence>
<keyword evidence="1" id="KW-0862">Zinc</keyword>
<dbReference type="STRING" id="1507870.A0A1V8TGC1"/>